<accession>A0A4Y6UW66</accession>
<evidence type="ECO:0000313" key="3">
    <source>
        <dbReference type="Proteomes" id="UP000316968"/>
    </source>
</evidence>
<evidence type="ECO:0008006" key="4">
    <source>
        <dbReference type="Google" id="ProtNLM"/>
    </source>
</evidence>
<feature type="transmembrane region" description="Helical" evidence="1">
    <location>
        <begin position="79"/>
        <end position="97"/>
    </location>
</feature>
<sequence length="231" mass="25866">MTTVSRVLLLVVWLAFITYALFFAPGAGGGEDPWLRTLLTLRPDEPSLLAMFTLLGLYPLTFACMLLRHDDRKVPAWPFVLVSFALGVFALLPYYILTSATHAGSHDLRLSEKLRRTAESQTTHAILFVLTLGVMVWGLLAGDFGVYAEAFRTSHFVNVMTLDFGLLTLLSVYAIYTGSRRRSLPQAMALLGLIPILGLLVYVWMTRMDETASPYVPSETRMKSRRRQKSS</sequence>
<evidence type="ECO:0000313" key="2">
    <source>
        <dbReference type="EMBL" id="QDH21959.1"/>
    </source>
</evidence>
<dbReference type="PANTHER" id="PTHR36009:SF3">
    <property type="entry name" value="TRANSMEMBRANE PROTEIN"/>
    <property type="match status" value="1"/>
</dbReference>
<feature type="transmembrane region" description="Helical" evidence="1">
    <location>
        <begin position="156"/>
        <end position="176"/>
    </location>
</feature>
<protein>
    <recommendedName>
        <fullName evidence="4">DUF2834 domain-containing protein</fullName>
    </recommendedName>
</protein>
<keyword evidence="3" id="KW-1185">Reference proteome</keyword>
<dbReference type="Proteomes" id="UP000316968">
    <property type="component" value="Chromosome"/>
</dbReference>
<dbReference type="OrthoDB" id="482433at2"/>
<name>A0A4Y6UW66_SACBS</name>
<dbReference type="RefSeq" id="WP_141448503.1">
    <property type="nucleotide sequence ID" value="NZ_CP041217.1"/>
</dbReference>
<proteinExistence type="predicted"/>
<dbReference type="AlphaFoldDB" id="A0A4Y6UW66"/>
<feature type="transmembrane region" description="Helical" evidence="1">
    <location>
        <begin position="188"/>
        <end position="205"/>
    </location>
</feature>
<keyword evidence="1" id="KW-0812">Transmembrane</keyword>
<dbReference type="PANTHER" id="PTHR36009">
    <property type="match status" value="1"/>
</dbReference>
<gene>
    <name evidence="2" type="ORF">FFV09_14605</name>
</gene>
<feature type="transmembrane region" description="Helical" evidence="1">
    <location>
        <begin position="7"/>
        <end position="28"/>
    </location>
</feature>
<keyword evidence="1" id="KW-0472">Membrane</keyword>
<dbReference type="EMBL" id="CP041217">
    <property type="protein sequence ID" value="QDH21959.1"/>
    <property type="molecule type" value="Genomic_DNA"/>
</dbReference>
<dbReference type="KEGG" id="saca:FFV09_14605"/>
<feature type="transmembrane region" description="Helical" evidence="1">
    <location>
        <begin position="125"/>
        <end position="144"/>
    </location>
</feature>
<reference evidence="2 3" key="1">
    <citation type="submission" date="2019-06" db="EMBL/GenBank/DDBJ databases">
        <title>Saccharibacillus brassicae sp. nov., an endophytic bacterium isolated from Chinese cabbage seeds (Brassica pekinensis).</title>
        <authorList>
            <person name="Jiang L."/>
            <person name="Lee J."/>
            <person name="Kim S.W."/>
        </authorList>
    </citation>
    <scope>NUCLEOTIDE SEQUENCE [LARGE SCALE GENOMIC DNA]</scope>
    <source>
        <strain evidence="3">KCTC 43072 / ATSA2</strain>
    </source>
</reference>
<evidence type="ECO:0000256" key="1">
    <source>
        <dbReference type="SAM" id="Phobius"/>
    </source>
</evidence>
<feature type="transmembrane region" description="Helical" evidence="1">
    <location>
        <begin position="48"/>
        <end position="67"/>
    </location>
</feature>
<organism evidence="2 3">
    <name type="scientific">Saccharibacillus brassicae</name>
    <dbReference type="NCBI Taxonomy" id="2583377"/>
    <lineage>
        <taxon>Bacteria</taxon>
        <taxon>Bacillati</taxon>
        <taxon>Bacillota</taxon>
        <taxon>Bacilli</taxon>
        <taxon>Bacillales</taxon>
        <taxon>Paenibacillaceae</taxon>
        <taxon>Saccharibacillus</taxon>
    </lineage>
</organism>
<keyword evidence="1" id="KW-1133">Transmembrane helix</keyword>